<dbReference type="PANTHER" id="PTHR23419:SF8">
    <property type="entry name" value="FI09726P"/>
    <property type="match status" value="1"/>
</dbReference>
<keyword evidence="2" id="KW-0963">Cytoplasm</keyword>
<proteinExistence type="inferred from homology"/>
<comment type="similarity">
    <text evidence="1">Belongs to the CutA family.</text>
</comment>
<evidence type="ECO:0000256" key="1">
    <source>
        <dbReference type="ARBA" id="ARBA00010169"/>
    </source>
</evidence>
<dbReference type="RefSeq" id="WP_089731768.1">
    <property type="nucleotide sequence ID" value="NZ_FNIA01000003.1"/>
</dbReference>
<dbReference type="PANTHER" id="PTHR23419">
    <property type="entry name" value="DIVALENT CATION TOLERANCE CUTA-RELATED"/>
    <property type="match status" value="1"/>
</dbReference>
<dbReference type="GO" id="GO:0010038">
    <property type="term" value="P:response to metal ion"/>
    <property type="evidence" value="ECO:0007669"/>
    <property type="project" value="InterPro"/>
</dbReference>
<dbReference type="OrthoDB" id="8015at2157"/>
<dbReference type="Pfam" id="PF03091">
    <property type="entry name" value="CutA1"/>
    <property type="match status" value="1"/>
</dbReference>
<name>A0A1G9U458_9EURY</name>
<dbReference type="AlphaFoldDB" id="A0A1G9U458"/>
<dbReference type="GO" id="GO:0005507">
    <property type="term" value="F:copper ion binding"/>
    <property type="evidence" value="ECO:0007669"/>
    <property type="project" value="TreeGrafter"/>
</dbReference>
<gene>
    <name evidence="3" type="ORF">SAMN05192554_103278</name>
</gene>
<dbReference type="SUPFAM" id="SSF54913">
    <property type="entry name" value="GlnB-like"/>
    <property type="match status" value="1"/>
</dbReference>
<sequence>MPTVYITAPPDAAGEIASQLVEERLAACVNRVRCRSTYRWEGEVHDEDGEILLAKTADEACDELIARVAELHPYDVPCVERFDVAATTDPFAEWLGSAVDSGAD</sequence>
<reference evidence="3 4" key="1">
    <citation type="submission" date="2016-10" db="EMBL/GenBank/DDBJ databases">
        <authorList>
            <person name="de Groot N.N."/>
        </authorList>
    </citation>
    <scope>NUCLEOTIDE SEQUENCE [LARGE SCALE GENOMIC DNA]</scope>
    <source>
        <strain evidence="4">EB21,IBRC-M 10013,KCTC 4048</strain>
    </source>
</reference>
<evidence type="ECO:0000256" key="2">
    <source>
        <dbReference type="ARBA" id="ARBA00022490"/>
    </source>
</evidence>
<dbReference type="InterPro" id="IPR004323">
    <property type="entry name" value="Ion_tolerance_CutA"/>
</dbReference>
<keyword evidence="4" id="KW-1185">Reference proteome</keyword>
<dbReference type="STRING" id="996166.SAMN05192554_103278"/>
<evidence type="ECO:0000313" key="4">
    <source>
        <dbReference type="Proteomes" id="UP000199370"/>
    </source>
</evidence>
<dbReference type="Proteomes" id="UP000199370">
    <property type="component" value="Unassembled WGS sequence"/>
</dbReference>
<dbReference type="InterPro" id="IPR011322">
    <property type="entry name" value="N-reg_PII-like_a/b"/>
</dbReference>
<evidence type="ECO:0000313" key="3">
    <source>
        <dbReference type="EMBL" id="SDM54335.1"/>
    </source>
</evidence>
<dbReference type="Gene3D" id="3.30.70.120">
    <property type="match status" value="1"/>
</dbReference>
<organism evidence="3 4">
    <name type="scientific">Haloarchaeobius iranensis</name>
    <dbReference type="NCBI Taxonomy" id="996166"/>
    <lineage>
        <taxon>Archaea</taxon>
        <taxon>Methanobacteriati</taxon>
        <taxon>Methanobacteriota</taxon>
        <taxon>Stenosarchaea group</taxon>
        <taxon>Halobacteria</taxon>
        <taxon>Halobacteriales</taxon>
        <taxon>Halorubellaceae</taxon>
        <taxon>Haloarchaeobius</taxon>
    </lineage>
</organism>
<dbReference type="EMBL" id="FNIA01000003">
    <property type="protein sequence ID" value="SDM54335.1"/>
    <property type="molecule type" value="Genomic_DNA"/>
</dbReference>
<accession>A0A1G9U458</accession>
<protein>
    <submittedName>
        <fullName evidence="3">Divalent cation tolerance protein</fullName>
    </submittedName>
</protein>
<dbReference type="InterPro" id="IPR015867">
    <property type="entry name" value="N-reg_PII/ATP_PRibTrfase_C"/>
</dbReference>